<dbReference type="InterPro" id="IPR009195">
    <property type="entry name" value="Uncharacterised_YjbK"/>
</dbReference>
<sequence length="198" mass="23549">MSYSIEQEIKAMLTANEFTKLLSHFELAFDQYQTQQNNYYDSADQKLKKAQAALRLRNFNTRSEWTFKQKQDQHRSLELSETKSYPVLPLPQTITLDQLHDPVIKDQLRYLFKDDDTLELFLQIKTDRYLYHNEYGEWAIDRTYYGDTVDYEIELETHDLEPAKVAFENLLTALAIDFRPADKKIARALHYLKQSNDH</sequence>
<evidence type="ECO:0000313" key="2">
    <source>
        <dbReference type="EMBL" id="SJZ30445.1"/>
    </source>
</evidence>
<keyword evidence="3" id="KW-1185">Reference proteome</keyword>
<dbReference type="PROSITE" id="PS51707">
    <property type="entry name" value="CYTH"/>
    <property type="match status" value="1"/>
</dbReference>
<evidence type="ECO:0000313" key="3">
    <source>
        <dbReference type="Proteomes" id="UP000189941"/>
    </source>
</evidence>
<dbReference type="SMART" id="SM01118">
    <property type="entry name" value="CYTH"/>
    <property type="match status" value="1"/>
</dbReference>
<name>A0A1T4JJV3_9LACT</name>
<dbReference type="CDD" id="cd07762">
    <property type="entry name" value="CYTH-like_Pase_1"/>
    <property type="match status" value="1"/>
</dbReference>
<organism evidence="2 3">
    <name type="scientific">Globicatella sulfidifaciens DSM 15739</name>
    <dbReference type="NCBI Taxonomy" id="1121925"/>
    <lineage>
        <taxon>Bacteria</taxon>
        <taxon>Bacillati</taxon>
        <taxon>Bacillota</taxon>
        <taxon>Bacilli</taxon>
        <taxon>Lactobacillales</taxon>
        <taxon>Aerococcaceae</taxon>
        <taxon>Globicatella</taxon>
    </lineage>
</organism>
<accession>A0A1T4JJV3</accession>
<dbReference type="InterPro" id="IPR033469">
    <property type="entry name" value="CYTH-like_dom_sf"/>
</dbReference>
<protein>
    <submittedName>
        <fullName evidence="2">Uncharacterized protein YjbK</fullName>
    </submittedName>
</protein>
<dbReference type="EMBL" id="FUWO01000001">
    <property type="protein sequence ID" value="SJZ30445.1"/>
    <property type="molecule type" value="Genomic_DNA"/>
</dbReference>
<dbReference type="RefSeq" id="WP_078754937.1">
    <property type="nucleotide sequence ID" value="NZ_FUWO01000001.1"/>
</dbReference>
<dbReference type="InterPro" id="IPR023577">
    <property type="entry name" value="CYTH_domain"/>
</dbReference>
<dbReference type="OrthoDB" id="384378at2"/>
<dbReference type="Pfam" id="PF01928">
    <property type="entry name" value="CYTH"/>
    <property type="match status" value="1"/>
</dbReference>
<dbReference type="Gene3D" id="2.40.320.10">
    <property type="entry name" value="Hypothetical Protein Pfu-838710-001"/>
    <property type="match status" value="1"/>
</dbReference>
<reference evidence="3" key="1">
    <citation type="submission" date="2017-02" db="EMBL/GenBank/DDBJ databases">
        <authorList>
            <person name="Varghese N."/>
            <person name="Submissions S."/>
        </authorList>
    </citation>
    <scope>NUCLEOTIDE SEQUENCE [LARGE SCALE GENOMIC DNA]</scope>
    <source>
        <strain evidence="3">DSM 15739</strain>
    </source>
</reference>
<gene>
    <name evidence="2" type="ORF">SAMN02746011_00048</name>
</gene>
<dbReference type="STRING" id="1121925.SAMN02746011_00048"/>
<evidence type="ECO:0000259" key="1">
    <source>
        <dbReference type="PROSITE" id="PS51707"/>
    </source>
</evidence>
<feature type="domain" description="CYTH" evidence="1">
    <location>
        <begin position="4"/>
        <end position="195"/>
    </location>
</feature>
<dbReference type="Proteomes" id="UP000189941">
    <property type="component" value="Unassembled WGS sequence"/>
</dbReference>
<proteinExistence type="predicted"/>
<dbReference type="SUPFAM" id="SSF55154">
    <property type="entry name" value="CYTH-like phosphatases"/>
    <property type="match status" value="1"/>
</dbReference>
<dbReference type="AlphaFoldDB" id="A0A1T4JJV3"/>